<dbReference type="EMBL" id="JACIEZ010000003">
    <property type="protein sequence ID" value="MBB4064680.1"/>
    <property type="molecule type" value="Genomic_DNA"/>
</dbReference>
<accession>A0A7W6J4L1</accession>
<dbReference type="AlphaFoldDB" id="A0A7W6J4L1"/>
<evidence type="ECO:0008006" key="3">
    <source>
        <dbReference type="Google" id="ProtNLM"/>
    </source>
</evidence>
<proteinExistence type="predicted"/>
<keyword evidence="2" id="KW-1185">Reference proteome</keyword>
<sequence length="80" mass="9108">MIILWDEPKRLSNLQKHGLDFAELDESFLERSNIVGARAGRLMAIGQLGVEPITVIFRWVGSEAVEIISMRKSSRKERNP</sequence>
<dbReference type="Proteomes" id="UP000528286">
    <property type="component" value="Unassembled WGS sequence"/>
</dbReference>
<evidence type="ECO:0000313" key="1">
    <source>
        <dbReference type="EMBL" id="MBB4064680.1"/>
    </source>
</evidence>
<dbReference type="Gene3D" id="3.10.450.530">
    <property type="entry name" value="Ribonuclease toxin, BrnT, of type II toxin-antitoxin system"/>
    <property type="match status" value="1"/>
</dbReference>
<dbReference type="InterPro" id="IPR038573">
    <property type="entry name" value="BrnT_sf"/>
</dbReference>
<organism evidence="1 2">
    <name type="scientific">Gellertiella hungarica</name>
    <dbReference type="NCBI Taxonomy" id="1572859"/>
    <lineage>
        <taxon>Bacteria</taxon>
        <taxon>Pseudomonadati</taxon>
        <taxon>Pseudomonadota</taxon>
        <taxon>Alphaproteobacteria</taxon>
        <taxon>Hyphomicrobiales</taxon>
        <taxon>Rhizobiaceae</taxon>
        <taxon>Gellertiella</taxon>
    </lineage>
</organism>
<name>A0A7W6J4L1_9HYPH</name>
<protein>
    <recommendedName>
        <fullName evidence="3">BrnT family toxin</fullName>
    </recommendedName>
</protein>
<dbReference type="Pfam" id="PF04365">
    <property type="entry name" value="BrnT_toxin"/>
    <property type="match status" value="1"/>
</dbReference>
<dbReference type="InterPro" id="IPR007460">
    <property type="entry name" value="BrnT_toxin"/>
</dbReference>
<dbReference type="RefSeq" id="WP_183365930.1">
    <property type="nucleotide sequence ID" value="NZ_JACIEZ010000003.1"/>
</dbReference>
<reference evidence="1 2" key="1">
    <citation type="submission" date="2020-08" db="EMBL/GenBank/DDBJ databases">
        <title>Genomic Encyclopedia of Type Strains, Phase IV (KMG-IV): sequencing the most valuable type-strain genomes for metagenomic binning, comparative biology and taxonomic classification.</title>
        <authorList>
            <person name="Goeker M."/>
        </authorList>
    </citation>
    <scope>NUCLEOTIDE SEQUENCE [LARGE SCALE GENOMIC DNA]</scope>
    <source>
        <strain evidence="1 2">DSM 29853</strain>
    </source>
</reference>
<gene>
    <name evidence="1" type="ORF">GGR23_001867</name>
</gene>
<evidence type="ECO:0000313" key="2">
    <source>
        <dbReference type="Proteomes" id="UP000528286"/>
    </source>
</evidence>
<comment type="caution">
    <text evidence="1">The sequence shown here is derived from an EMBL/GenBank/DDBJ whole genome shotgun (WGS) entry which is preliminary data.</text>
</comment>